<protein>
    <submittedName>
        <fullName evidence="2">Uncharacterized protein</fullName>
    </submittedName>
</protein>
<evidence type="ECO:0000256" key="1">
    <source>
        <dbReference type="SAM" id="MobiDB-lite"/>
    </source>
</evidence>
<evidence type="ECO:0000313" key="3">
    <source>
        <dbReference type="Proteomes" id="UP000283492"/>
    </source>
</evidence>
<dbReference type="AlphaFoldDB" id="A0A413TL40"/>
<gene>
    <name evidence="2" type="ORF">DW914_13785</name>
</gene>
<dbReference type="RefSeq" id="WP_118172947.1">
    <property type="nucleotide sequence ID" value="NZ_CABJFX010000028.1"/>
</dbReference>
<name>A0A413TL40_9FIRM</name>
<organism evidence="2 3">
    <name type="scientific">Roseburia inulinivorans</name>
    <dbReference type="NCBI Taxonomy" id="360807"/>
    <lineage>
        <taxon>Bacteria</taxon>
        <taxon>Bacillati</taxon>
        <taxon>Bacillota</taxon>
        <taxon>Clostridia</taxon>
        <taxon>Lachnospirales</taxon>
        <taxon>Lachnospiraceae</taxon>
        <taxon>Roseburia</taxon>
    </lineage>
</organism>
<sequence length="170" mass="19581">MNQAQRYEHLVGLTEGKKLDSDYRAAFYILSSVPELFEVAKKCVDPYGISFDKIKRSCKGNLEEYQSQLLSMAHNLFSWNSRTTATPHELSRLTYPWMEIACNAIFISSGEVSVLIQENESGEPNLVLDATPYEKTKRIYKGLQRMGERLADQMEEADAEEREGEEDWER</sequence>
<dbReference type="EMBL" id="QSFX01000028">
    <property type="protein sequence ID" value="RHA85729.1"/>
    <property type="molecule type" value="Genomic_DNA"/>
</dbReference>
<reference evidence="2 3" key="1">
    <citation type="submission" date="2018-08" db="EMBL/GenBank/DDBJ databases">
        <title>A genome reference for cultivated species of the human gut microbiota.</title>
        <authorList>
            <person name="Zou Y."/>
            <person name="Xue W."/>
            <person name="Luo G."/>
        </authorList>
    </citation>
    <scope>NUCLEOTIDE SEQUENCE [LARGE SCALE GENOMIC DNA]</scope>
    <source>
        <strain evidence="2 3">AM42-1AC</strain>
    </source>
</reference>
<feature type="compositionally biased region" description="Acidic residues" evidence="1">
    <location>
        <begin position="153"/>
        <end position="170"/>
    </location>
</feature>
<dbReference type="Proteomes" id="UP000283492">
    <property type="component" value="Unassembled WGS sequence"/>
</dbReference>
<accession>A0A413TL40</accession>
<proteinExistence type="predicted"/>
<feature type="region of interest" description="Disordered" evidence="1">
    <location>
        <begin position="150"/>
        <end position="170"/>
    </location>
</feature>
<evidence type="ECO:0000313" key="2">
    <source>
        <dbReference type="EMBL" id="RHA85729.1"/>
    </source>
</evidence>
<comment type="caution">
    <text evidence="2">The sequence shown here is derived from an EMBL/GenBank/DDBJ whole genome shotgun (WGS) entry which is preliminary data.</text>
</comment>